<comment type="caution">
    <text evidence="1">The sequence shown here is derived from an EMBL/GenBank/DDBJ whole genome shotgun (WGS) entry which is preliminary data.</text>
</comment>
<sequence length="39" mass="4013">MKTGRTALASLMVITVVALSALAIVRLAGHPLALQLALK</sequence>
<dbReference type="Proteomes" id="UP000318431">
    <property type="component" value="Unassembled WGS sequence"/>
</dbReference>
<protein>
    <submittedName>
        <fullName evidence="1">Uncharacterized protein</fullName>
    </submittedName>
</protein>
<dbReference type="EMBL" id="VLLB01000001">
    <property type="protein sequence ID" value="TWI68966.1"/>
    <property type="molecule type" value="Genomic_DNA"/>
</dbReference>
<organism evidence="1 2">
    <name type="scientific">Pseudoduganella lurida</name>
    <dbReference type="NCBI Taxonomy" id="1036180"/>
    <lineage>
        <taxon>Bacteria</taxon>
        <taxon>Pseudomonadati</taxon>
        <taxon>Pseudomonadota</taxon>
        <taxon>Betaproteobacteria</taxon>
        <taxon>Burkholderiales</taxon>
        <taxon>Oxalobacteraceae</taxon>
        <taxon>Telluria group</taxon>
        <taxon>Pseudoduganella</taxon>
    </lineage>
</organism>
<evidence type="ECO:0000313" key="1">
    <source>
        <dbReference type="EMBL" id="TWI68966.1"/>
    </source>
</evidence>
<keyword evidence="2" id="KW-1185">Reference proteome</keyword>
<reference evidence="1 2" key="1">
    <citation type="journal article" date="2015" name="Stand. Genomic Sci.">
        <title>Genomic Encyclopedia of Bacterial and Archaeal Type Strains, Phase III: the genomes of soil and plant-associated and newly described type strains.</title>
        <authorList>
            <person name="Whitman W.B."/>
            <person name="Woyke T."/>
            <person name="Klenk H.P."/>
            <person name="Zhou Y."/>
            <person name="Lilburn T.G."/>
            <person name="Beck B.J."/>
            <person name="De Vos P."/>
            <person name="Vandamme P."/>
            <person name="Eisen J.A."/>
            <person name="Garrity G."/>
            <person name="Hugenholtz P."/>
            <person name="Kyrpides N.C."/>
        </authorList>
    </citation>
    <scope>NUCLEOTIDE SEQUENCE [LARGE SCALE GENOMIC DNA]</scope>
    <source>
        <strain evidence="1 2">CGMCC 1.10822</strain>
    </source>
</reference>
<evidence type="ECO:0000313" key="2">
    <source>
        <dbReference type="Proteomes" id="UP000318431"/>
    </source>
</evidence>
<accession>A0A562RKK6</accession>
<gene>
    <name evidence="1" type="ORF">IP91_00028</name>
</gene>
<name>A0A562RKK6_9BURK</name>
<proteinExistence type="predicted"/>
<dbReference type="AlphaFoldDB" id="A0A562RKK6"/>